<evidence type="ECO:0000313" key="1">
    <source>
        <dbReference type="EMBL" id="PIP17286.1"/>
    </source>
</evidence>
<gene>
    <name evidence="1" type="ORF">COX44_00680</name>
</gene>
<comment type="caution">
    <text evidence="1">The sequence shown here is derived from an EMBL/GenBank/DDBJ whole genome shotgun (WGS) entry which is preliminary data.</text>
</comment>
<dbReference type="Gene3D" id="3.30.2310.20">
    <property type="entry name" value="RelE-like"/>
    <property type="match status" value="1"/>
</dbReference>
<dbReference type="Proteomes" id="UP000231480">
    <property type="component" value="Unassembled WGS sequence"/>
</dbReference>
<organism evidence="1 2">
    <name type="scientific">Candidatus Portnoybacteria bacterium CG23_combo_of_CG06-09_8_20_14_all_37_13</name>
    <dbReference type="NCBI Taxonomy" id="1974819"/>
    <lineage>
        <taxon>Bacteria</taxon>
        <taxon>Candidatus Portnoyibacteriota</taxon>
    </lineage>
</organism>
<proteinExistence type="predicted"/>
<dbReference type="EMBL" id="PCRH01000017">
    <property type="protein sequence ID" value="PIP17286.1"/>
    <property type="molecule type" value="Genomic_DNA"/>
</dbReference>
<sequence length="84" mass="10333">MELFFTKCFRKDYKRLPANIQNRTDKKLDFLLRDIRHPSLRIKKVKRYKELFESSITMQYRCLFSIKNNICTLHRIGKHDEILK</sequence>
<accession>A0A2G9YDG9</accession>
<dbReference type="AlphaFoldDB" id="A0A2G9YDG9"/>
<dbReference type="InterPro" id="IPR035093">
    <property type="entry name" value="RelE/ParE_toxin_dom_sf"/>
</dbReference>
<evidence type="ECO:0008006" key="3">
    <source>
        <dbReference type="Google" id="ProtNLM"/>
    </source>
</evidence>
<name>A0A2G9YDG9_9BACT</name>
<protein>
    <recommendedName>
        <fullName evidence="3">Cytotoxin</fullName>
    </recommendedName>
</protein>
<dbReference type="SUPFAM" id="SSF143011">
    <property type="entry name" value="RelE-like"/>
    <property type="match status" value="1"/>
</dbReference>
<reference evidence="1 2" key="1">
    <citation type="submission" date="2017-09" db="EMBL/GenBank/DDBJ databases">
        <title>Depth-based differentiation of microbial function through sediment-hosted aquifers and enrichment of novel symbionts in the deep terrestrial subsurface.</title>
        <authorList>
            <person name="Probst A.J."/>
            <person name="Ladd B."/>
            <person name="Jarett J.K."/>
            <person name="Geller-Mcgrath D.E."/>
            <person name="Sieber C.M."/>
            <person name="Emerson J.B."/>
            <person name="Anantharaman K."/>
            <person name="Thomas B.C."/>
            <person name="Malmstrom R."/>
            <person name="Stieglmeier M."/>
            <person name="Klingl A."/>
            <person name="Woyke T."/>
            <person name="Ryan C.M."/>
            <person name="Banfield J.F."/>
        </authorList>
    </citation>
    <scope>NUCLEOTIDE SEQUENCE [LARGE SCALE GENOMIC DNA]</scope>
    <source>
        <strain evidence="1">CG23_combo_of_CG06-09_8_20_14_all_37_13</strain>
    </source>
</reference>
<evidence type="ECO:0000313" key="2">
    <source>
        <dbReference type="Proteomes" id="UP000231480"/>
    </source>
</evidence>